<dbReference type="AlphaFoldDB" id="A0A0N4XWG3"/>
<proteinExistence type="predicted"/>
<dbReference type="STRING" id="27835.A0A0N4XWG3"/>
<protein>
    <submittedName>
        <fullName evidence="3">Integrase catalytic domain-containing protein</fullName>
    </submittedName>
</protein>
<gene>
    <name evidence="1" type="ORF">NBR_LOCUS7230</name>
</gene>
<evidence type="ECO:0000313" key="2">
    <source>
        <dbReference type="Proteomes" id="UP000271162"/>
    </source>
</evidence>
<keyword evidence="2" id="KW-1185">Reference proteome</keyword>
<sequence length="150" mass="16867">MRKLTKRIINSDKGGDFVVSPQEKGKTITAIHHQCNSVYAKSTCKEIAAQFDRLKRTWTSIPTEARFDPKHVTELKSTGPICPVICTFGSRPPTGDAINDPSQFKYNVFKWSNNYYKQVSGLAVVQRLATVPAIAFRSKIETPILERKPL</sequence>
<evidence type="ECO:0000313" key="1">
    <source>
        <dbReference type="EMBL" id="VDL70819.1"/>
    </source>
</evidence>
<dbReference type="Proteomes" id="UP000271162">
    <property type="component" value="Unassembled WGS sequence"/>
</dbReference>
<name>A0A0N4XWG3_NIPBR</name>
<dbReference type="EMBL" id="UYSL01019870">
    <property type="protein sequence ID" value="VDL70819.1"/>
    <property type="molecule type" value="Genomic_DNA"/>
</dbReference>
<reference evidence="1 2" key="2">
    <citation type="submission" date="2018-11" db="EMBL/GenBank/DDBJ databases">
        <authorList>
            <consortium name="Pathogen Informatics"/>
        </authorList>
    </citation>
    <scope>NUCLEOTIDE SEQUENCE [LARGE SCALE GENOMIC DNA]</scope>
</reference>
<evidence type="ECO:0000313" key="3">
    <source>
        <dbReference type="WBParaSite" id="NBR_0000722901-mRNA-1"/>
    </source>
</evidence>
<reference evidence="3" key="1">
    <citation type="submission" date="2017-02" db="UniProtKB">
        <authorList>
            <consortium name="WormBaseParasite"/>
        </authorList>
    </citation>
    <scope>IDENTIFICATION</scope>
</reference>
<dbReference type="WBParaSite" id="NBR_0000722901-mRNA-1">
    <property type="protein sequence ID" value="NBR_0000722901-mRNA-1"/>
    <property type="gene ID" value="NBR_0000722901"/>
</dbReference>
<organism evidence="3">
    <name type="scientific">Nippostrongylus brasiliensis</name>
    <name type="common">Rat hookworm</name>
    <dbReference type="NCBI Taxonomy" id="27835"/>
    <lineage>
        <taxon>Eukaryota</taxon>
        <taxon>Metazoa</taxon>
        <taxon>Ecdysozoa</taxon>
        <taxon>Nematoda</taxon>
        <taxon>Chromadorea</taxon>
        <taxon>Rhabditida</taxon>
        <taxon>Rhabditina</taxon>
        <taxon>Rhabditomorpha</taxon>
        <taxon>Strongyloidea</taxon>
        <taxon>Heligmosomidae</taxon>
        <taxon>Nippostrongylus</taxon>
    </lineage>
</organism>
<accession>A0A0N4XWG3</accession>